<dbReference type="InterPro" id="IPR036388">
    <property type="entry name" value="WH-like_DNA-bd_sf"/>
</dbReference>
<name>A0A150MPZ6_9BACL</name>
<keyword evidence="2" id="KW-0804">Transcription</keyword>
<proteinExistence type="predicted"/>
<protein>
    <recommendedName>
        <fullName evidence="5">HTH luxR-type domain-containing protein</fullName>
    </recommendedName>
</protein>
<dbReference type="EMBL" id="LQYW01000120">
    <property type="protein sequence ID" value="KYD26504.1"/>
    <property type="molecule type" value="Genomic_DNA"/>
</dbReference>
<dbReference type="SUPFAM" id="SSF46894">
    <property type="entry name" value="C-terminal effector domain of the bipartite response regulators"/>
    <property type="match status" value="1"/>
</dbReference>
<dbReference type="PATRIC" id="fig|153151.4.peg.668"/>
<dbReference type="GO" id="GO:0003677">
    <property type="term" value="F:DNA binding"/>
    <property type="evidence" value="ECO:0007669"/>
    <property type="project" value="InterPro"/>
</dbReference>
<evidence type="ECO:0000313" key="4">
    <source>
        <dbReference type="Proteomes" id="UP000075324"/>
    </source>
</evidence>
<dbReference type="Gene3D" id="1.10.10.10">
    <property type="entry name" value="Winged helix-like DNA-binding domain superfamily/Winged helix DNA-binding domain"/>
    <property type="match status" value="1"/>
</dbReference>
<reference evidence="3 4" key="1">
    <citation type="submission" date="2016-01" db="EMBL/GenBank/DDBJ databases">
        <title>Draft Genome Sequences of Seven Thermophilic Sporeformers Isolated from Foods.</title>
        <authorList>
            <person name="Berendsen E.M."/>
            <person name="Wells-Bennik M.H."/>
            <person name="Krawcyk A.O."/>
            <person name="De Jong A."/>
            <person name="Holsappel S."/>
            <person name="Eijlander R.T."/>
            <person name="Kuipers O.P."/>
        </authorList>
    </citation>
    <scope>NUCLEOTIDE SEQUENCE [LARGE SCALE GENOMIC DNA]</scope>
    <source>
        <strain evidence="3 4">B4110</strain>
    </source>
</reference>
<comment type="caution">
    <text evidence="3">The sequence shown here is derived from an EMBL/GenBank/DDBJ whole genome shotgun (WGS) entry which is preliminary data.</text>
</comment>
<evidence type="ECO:0008006" key="5">
    <source>
        <dbReference type="Google" id="ProtNLM"/>
    </source>
</evidence>
<dbReference type="Proteomes" id="UP000075324">
    <property type="component" value="Unassembled WGS sequence"/>
</dbReference>
<keyword evidence="1" id="KW-0805">Transcription regulation</keyword>
<organism evidence="3 4">
    <name type="scientific">Parageobacillus toebii</name>
    <dbReference type="NCBI Taxonomy" id="153151"/>
    <lineage>
        <taxon>Bacteria</taxon>
        <taxon>Bacillati</taxon>
        <taxon>Bacillota</taxon>
        <taxon>Bacilli</taxon>
        <taxon>Bacillales</taxon>
        <taxon>Anoxybacillaceae</taxon>
        <taxon>Parageobacillus</taxon>
    </lineage>
</organism>
<dbReference type="GO" id="GO:0006355">
    <property type="term" value="P:regulation of DNA-templated transcription"/>
    <property type="evidence" value="ECO:0007669"/>
    <property type="project" value="InterPro"/>
</dbReference>
<dbReference type="AlphaFoldDB" id="A0A150MPZ6"/>
<evidence type="ECO:0000313" key="3">
    <source>
        <dbReference type="EMBL" id="KYD26504.1"/>
    </source>
</evidence>
<evidence type="ECO:0000256" key="2">
    <source>
        <dbReference type="ARBA" id="ARBA00023163"/>
    </source>
</evidence>
<sequence>MGACDLVERHLSHIFAKLHVSSRIEAIEKAKQLGLIPESPLFSTPSSDR</sequence>
<dbReference type="InterPro" id="IPR016032">
    <property type="entry name" value="Sig_transdc_resp-reg_C-effctor"/>
</dbReference>
<accession>A0A150MPZ6</accession>
<gene>
    <name evidence="3" type="ORF">B4110_0313</name>
</gene>
<evidence type="ECO:0000256" key="1">
    <source>
        <dbReference type="ARBA" id="ARBA00023015"/>
    </source>
</evidence>